<protein>
    <recommendedName>
        <fullName evidence="5 11">Transketolase</fullName>
        <ecNumber evidence="5 11">2.2.1.1</ecNumber>
    </recommendedName>
</protein>
<dbReference type="Pfam" id="PF00456">
    <property type="entry name" value="Transketolase_N"/>
    <property type="match status" value="1"/>
</dbReference>
<dbReference type="Gene3D" id="3.40.50.970">
    <property type="match status" value="2"/>
</dbReference>
<dbReference type="InterPro" id="IPR009014">
    <property type="entry name" value="Transketo_C/PFOR_II"/>
</dbReference>
<dbReference type="PROSITE" id="PS00802">
    <property type="entry name" value="TRANSKETOLASE_2"/>
    <property type="match status" value="1"/>
</dbReference>
<sequence length="700" mass="76098">MTEFNWSELDTRAVNMGKVLSADAVEHAGHGHPGSAISLQPITYTLYQHFIKHDPADPKWPGRDRFVLSGGHASLSQYIQLYYAGYLNIDDIKNFRGGDESRTPGHPEYGLTPGLEITTGPLGQGLASAVGFAYGQRYQRGLLDPDAPAGTSPFDHKVWVVCGEGDVEEGVSAEACSLAGNQKLGNLTVIFDANHIQIEGETQIAFAEDILKRYEAYGWYTDEVSFIQPDGSYKEDTEALAAALHKAEQVTDRPHFIKVDTLIAWPTPGKVNDPSTHGALLGAKAIADLKNLLGFDPEQTFQVDEEALTHAREVAQRGKEAHEEWNKRYEAWRANNPDKAALYDRIKAGKLPEGFDKAIDDLEATYEVGKEVATRAASGAVLNAIAPVMPELWGGSADLGGANLTDIDGATSFAPEEYATSQHPKAGPYGRQMHFGVREFAMGAITNGILLDSDTRPFSGTFFQFADYERGAVRLAALMEIPNLYVWTHDSVGLGQDGPTHQPVEHLAAYRAIPNLEVVRPADEYETAEAYRYFFEKDNTLPTAMVLSRQVLPTLAETAALAKDGVKKGAYILKDSEGTPDVIIMATGSEVQVALEAATTLEGKGVKARVVSMPSMEWFEQQDQAYRDSVLPPTVFARVSVEAGLAQPWHKYLGTFGKAVSVETFGLQGEGLHNLKTLGINAEHVVEAAGESIEAASVMK</sequence>
<feature type="domain" description="Transketolase-like pyrimidine-binding" evidence="12">
    <location>
        <begin position="372"/>
        <end position="554"/>
    </location>
</feature>
<organism evidence="13 14">
    <name type="scientific">Bifidobacterium panos</name>
    <dbReference type="NCBI Taxonomy" id="2675321"/>
    <lineage>
        <taxon>Bacteria</taxon>
        <taxon>Bacillati</taxon>
        <taxon>Actinomycetota</taxon>
        <taxon>Actinomycetes</taxon>
        <taxon>Bifidobacteriales</taxon>
        <taxon>Bifidobacteriaceae</taxon>
        <taxon>Bifidobacterium</taxon>
    </lineage>
</organism>
<keyword evidence="8" id="KW-0460">Magnesium</keyword>
<dbReference type="InterPro" id="IPR005478">
    <property type="entry name" value="Transketolase_bac-like"/>
</dbReference>
<evidence type="ECO:0000256" key="6">
    <source>
        <dbReference type="ARBA" id="ARBA00022679"/>
    </source>
</evidence>
<dbReference type="Pfam" id="PF02779">
    <property type="entry name" value="Transket_pyr"/>
    <property type="match status" value="1"/>
</dbReference>
<evidence type="ECO:0000256" key="11">
    <source>
        <dbReference type="NCBIfam" id="TIGR00232"/>
    </source>
</evidence>
<evidence type="ECO:0000256" key="2">
    <source>
        <dbReference type="ARBA" id="ARBA00001964"/>
    </source>
</evidence>
<dbReference type="SMART" id="SM00861">
    <property type="entry name" value="Transket_pyr"/>
    <property type="match status" value="1"/>
</dbReference>
<evidence type="ECO:0000313" key="13">
    <source>
        <dbReference type="EMBL" id="NMN01662.1"/>
    </source>
</evidence>
<dbReference type="Proteomes" id="UP000553756">
    <property type="component" value="Unassembled WGS sequence"/>
</dbReference>
<keyword evidence="14" id="KW-1185">Reference proteome</keyword>
<accession>A0ABX1SWV1</accession>
<keyword evidence="7" id="KW-0479">Metal-binding</keyword>
<keyword evidence="9" id="KW-0786">Thiamine pyrophosphate</keyword>
<dbReference type="CDD" id="cd02012">
    <property type="entry name" value="TPP_TK"/>
    <property type="match status" value="1"/>
</dbReference>
<dbReference type="InterPro" id="IPR005475">
    <property type="entry name" value="Transketolase-like_Pyr-bd"/>
</dbReference>
<dbReference type="SUPFAM" id="SSF52518">
    <property type="entry name" value="Thiamin diphosphate-binding fold (THDP-binding)"/>
    <property type="match status" value="2"/>
</dbReference>
<comment type="subunit">
    <text evidence="4">Homodimer.</text>
</comment>
<dbReference type="PANTHER" id="PTHR43522:SF2">
    <property type="entry name" value="TRANSKETOLASE 1-RELATED"/>
    <property type="match status" value="1"/>
</dbReference>
<evidence type="ECO:0000256" key="1">
    <source>
        <dbReference type="ARBA" id="ARBA00001946"/>
    </source>
</evidence>
<evidence type="ECO:0000259" key="12">
    <source>
        <dbReference type="SMART" id="SM00861"/>
    </source>
</evidence>
<comment type="similarity">
    <text evidence="3">Belongs to the transketolase family.</text>
</comment>
<dbReference type="InterPro" id="IPR029061">
    <property type="entry name" value="THDP-binding"/>
</dbReference>
<evidence type="ECO:0000256" key="7">
    <source>
        <dbReference type="ARBA" id="ARBA00022723"/>
    </source>
</evidence>
<comment type="catalytic activity">
    <reaction evidence="10">
        <text>D-sedoheptulose 7-phosphate + D-glyceraldehyde 3-phosphate = aldehydo-D-ribose 5-phosphate + D-xylulose 5-phosphate</text>
        <dbReference type="Rhea" id="RHEA:10508"/>
        <dbReference type="ChEBI" id="CHEBI:57483"/>
        <dbReference type="ChEBI" id="CHEBI:57737"/>
        <dbReference type="ChEBI" id="CHEBI:58273"/>
        <dbReference type="ChEBI" id="CHEBI:59776"/>
        <dbReference type="EC" id="2.2.1.1"/>
    </reaction>
</comment>
<dbReference type="SUPFAM" id="SSF52922">
    <property type="entry name" value="TK C-terminal domain-like"/>
    <property type="match status" value="1"/>
</dbReference>
<evidence type="ECO:0000256" key="4">
    <source>
        <dbReference type="ARBA" id="ARBA00011738"/>
    </source>
</evidence>
<keyword evidence="6" id="KW-0808">Transferase</keyword>
<dbReference type="RefSeq" id="WP_172144007.1">
    <property type="nucleotide sequence ID" value="NZ_JAAIIJ010000003.1"/>
</dbReference>
<dbReference type="Pfam" id="PF22613">
    <property type="entry name" value="Transketolase_C_1"/>
    <property type="match status" value="1"/>
</dbReference>
<dbReference type="PANTHER" id="PTHR43522">
    <property type="entry name" value="TRANSKETOLASE"/>
    <property type="match status" value="1"/>
</dbReference>
<evidence type="ECO:0000256" key="9">
    <source>
        <dbReference type="ARBA" id="ARBA00023052"/>
    </source>
</evidence>
<dbReference type="CDD" id="cd07033">
    <property type="entry name" value="TPP_PYR_DXS_TK_like"/>
    <property type="match status" value="1"/>
</dbReference>
<dbReference type="InterPro" id="IPR020826">
    <property type="entry name" value="Transketolase_BS"/>
</dbReference>
<evidence type="ECO:0000256" key="10">
    <source>
        <dbReference type="ARBA" id="ARBA00049473"/>
    </source>
</evidence>
<dbReference type="NCBIfam" id="TIGR00232">
    <property type="entry name" value="tktlase_bact"/>
    <property type="match status" value="1"/>
</dbReference>
<dbReference type="EMBL" id="JAAIIJ010000003">
    <property type="protein sequence ID" value="NMN01662.1"/>
    <property type="molecule type" value="Genomic_DNA"/>
</dbReference>
<comment type="cofactor">
    <cofactor evidence="2">
        <name>thiamine diphosphate</name>
        <dbReference type="ChEBI" id="CHEBI:58937"/>
    </cofactor>
</comment>
<comment type="cofactor">
    <cofactor evidence="1">
        <name>Mg(2+)</name>
        <dbReference type="ChEBI" id="CHEBI:18420"/>
    </cofactor>
</comment>
<evidence type="ECO:0000256" key="8">
    <source>
        <dbReference type="ARBA" id="ARBA00022842"/>
    </source>
</evidence>
<dbReference type="Gene3D" id="3.40.50.920">
    <property type="match status" value="1"/>
</dbReference>
<proteinExistence type="inferred from homology"/>
<dbReference type="InterPro" id="IPR055152">
    <property type="entry name" value="Transketolase-like_C_2"/>
</dbReference>
<evidence type="ECO:0000256" key="3">
    <source>
        <dbReference type="ARBA" id="ARBA00007131"/>
    </source>
</evidence>
<evidence type="ECO:0000313" key="14">
    <source>
        <dbReference type="Proteomes" id="UP000553756"/>
    </source>
</evidence>
<dbReference type="InterPro" id="IPR005474">
    <property type="entry name" value="Transketolase_N"/>
</dbReference>
<gene>
    <name evidence="13" type="ORF">G1C94_0283</name>
</gene>
<comment type="caution">
    <text evidence="13">The sequence shown here is derived from an EMBL/GenBank/DDBJ whole genome shotgun (WGS) entry which is preliminary data.</text>
</comment>
<dbReference type="InterPro" id="IPR033247">
    <property type="entry name" value="Transketolase_fam"/>
</dbReference>
<reference evidence="13 14" key="1">
    <citation type="submission" date="2020-02" db="EMBL/GenBank/DDBJ databases">
        <title>Characterization of phylogenetic diversity of novel bifidobacterial species isolated in Czech ZOOs.</title>
        <authorList>
            <person name="Lugli G.A."/>
            <person name="Vera N.B."/>
            <person name="Ventura M."/>
        </authorList>
    </citation>
    <scope>NUCLEOTIDE SEQUENCE [LARGE SCALE GENOMIC DNA]</scope>
    <source>
        <strain evidence="13 14">DSM 109963</strain>
    </source>
</reference>
<dbReference type="EC" id="2.2.1.1" evidence="5 11"/>
<evidence type="ECO:0000256" key="5">
    <source>
        <dbReference type="ARBA" id="ARBA00013152"/>
    </source>
</evidence>
<name>A0ABX1SWV1_9BIFI</name>